<protein>
    <submittedName>
        <fullName evidence="9">Uncharacterized protein</fullName>
    </submittedName>
</protein>
<dbReference type="EMBL" id="AYZD01000027">
    <property type="protein sequence ID" value="KRM95380.1"/>
    <property type="molecule type" value="Genomic_DNA"/>
</dbReference>
<comment type="similarity">
    <text evidence="7">Belongs to the glycosyltransferase 87 family.</text>
</comment>
<dbReference type="InterPro" id="IPR018584">
    <property type="entry name" value="GT87"/>
</dbReference>
<dbReference type="Proteomes" id="UP000051015">
    <property type="component" value="Unassembled WGS sequence"/>
</dbReference>
<keyword evidence="10" id="KW-1185">Reference proteome</keyword>
<evidence type="ECO:0000313" key="9">
    <source>
        <dbReference type="EMBL" id="KRM95380.1"/>
    </source>
</evidence>
<comment type="subcellular location">
    <subcellularLocation>
        <location evidence="1">Cell membrane</location>
        <topology evidence="1">Multi-pass membrane protein</topology>
    </subcellularLocation>
</comment>
<dbReference type="STRING" id="1423725.FC19_GL001991"/>
<reference evidence="9 10" key="1">
    <citation type="journal article" date="2015" name="Genome Announc.">
        <title>Expanding the biotechnology potential of lactobacilli through comparative genomics of 213 strains and associated genera.</title>
        <authorList>
            <person name="Sun Z."/>
            <person name="Harris H.M."/>
            <person name="McCann A."/>
            <person name="Guo C."/>
            <person name="Argimon S."/>
            <person name="Zhang W."/>
            <person name="Yang X."/>
            <person name="Jeffery I.B."/>
            <person name="Cooney J.C."/>
            <person name="Kagawa T.F."/>
            <person name="Liu W."/>
            <person name="Song Y."/>
            <person name="Salvetti E."/>
            <person name="Wrobel A."/>
            <person name="Rasinkangas P."/>
            <person name="Parkhill J."/>
            <person name="Rea M.C."/>
            <person name="O'Sullivan O."/>
            <person name="Ritari J."/>
            <person name="Douillard F.P."/>
            <person name="Paul Ross R."/>
            <person name="Yang R."/>
            <person name="Briner A.E."/>
            <person name="Felis G.E."/>
            <person name="de Vos W.M."/>
            <person name="Barrangou R."/>
            <person name="Klaenhammer T.R."/>
            <person name="Caufield P.W."/>
            <person name="Cui Y."/>
            <person name="Zhang H."/>
            <person name="O'Toole P.W."/>
        </authorList>
    </citation>
    <scope>NUCLEOTIDE SEQUENCE [LARGE SCALE GENOMIC DNA]</scope>
    <source>
        <strain evidence="9 10">DSM 21051</strain>
    </source>
</reference>
<feature type="transmembrane region" description="Helical" evidence="8">
    <location>
        <begin position="292"/>
        <end position="312"/>
    </location>
</feature>
<feature type="transmembrane region" description="Helical" evidence="8">
    <location>
        <begin position="141"/>
        <end position="160"/>
    </location>
</feature>
<dbReference type="AlphaFoldDB" id="A0A0R2D0G9"/>
<evidence type="ECO:0000256" key="8">
    <source>
        <dbReference type="SAM" id="Phobius"/>
    </source>
</evidence>
<evidence type="ECO:0000313" key="10">
    <source>
        <dbReference type="Proteomes" id="UP000051015"/>
    </source>
</evidence>
<feature type="transmembrane region" description="Helical" evidence="8">
    <location>
        <begin position="90"/>
        <end position="111"/>
    </location>
</feature>
<dbReference type="Pfam" id="PF09594">
    <property type="entry name" value="GT87"/>
    <property type="match status" value="1"/>
</dbReference>
<evidence type="ECO:0000256" key="1">
    <source>
        <dbReference type="ARBA" id="ARBA00004651"/>
    </source>
</evidence>
<evidence type="ECO:0000256" key="2">
    <source>
        <dbReference type="ARBA" id="ARBA00022475"/>
    </source>
</evidence>
<dbReference type="GO" id="GO:0005886">
    <property type="term" value="C:plasma membrane"/>
    <property type="evidence" value="ECO:0007669"/>
    <property type="project" value="UniProtKB-SubCell"/>
</dbReference>
<keyword evidence="6 8" id="KW-0472">Membrane</keyword>
<feature type="transmembrane region" description="Helical" evidence="8">
    <location>
        <begin position="17"/>
        <end position="39"/>
    </location>
</feature>
<keyword evidence="4 8" id="KW-0812">Transmembrane</keyword>
<keyword evidence="2" id="KW-1003">Cell membrane</keyword>
<keyword evidence="3" id="KW-0808">Transferase</keyword>
<feature type="transmembrane region" description="Helical" evidence="8">
    <location>
        <begin position="260"/>
        <end position="280"/>
    </location>
</feature>
<dbReference type="RefSeq" id="WP_057876639.1">
    <property type="nucleotide sequence ID" value="NZ_AYZD01000027.1"/>
</dbReference>
<dbReference type="GO" id="GO:0016758">
    <property type="term" value="F:hexosyltransferase activity"/>
    <property type="evidence" value="ECO:0007669"/>
    <property type="project" value="InterPro"/>
</dbReference>
<feature type="transmembrane region" description="Helical" evidence="8">
    <location>
        <begin position="169"/>
        <end position="195"/>
    </location>
</feature>
<sequence length="401" mass="46456">MTNIEKKIIRFIDSKKIFLLGVVVTVLAIIIRLSGINFVSGDASWFLLPWFREIKQEGLLSLGKQVGDYNIPYQTIIAFMTYLPFKPLYMYKWISIFFDFALAISSGLLVLEIKQKRSLKLFTFTYSAVLMLPTVIWNSSFWGQCDSIFVTFAVLAVLFLHKNKVVASFIFLGLAFSFKLQTIFIVPFYIYVYLIKKNYSIFNFLIIPFVMYVMCIPGFIFGRTFTAPFEIYTSQTNTYHNMQMNFMNLWAMMGGNRYDLLKGFASMLTIFILGIGLVWLMGKRIDLGNDELFLTILVWTVWTCVMFLPSMHDRYAYMLDIFLVISVFKNKKFVLFAAISVGTSMLEYSPMMFGSNINPFEISVCYLATYLFFTYNLVKKAVELGADGKLENENYESKVQR</sequence>
<evidence type="ECO:0000256" key="6">
    <source>
        <dbReference type="ARBA" id="ARBA00023136"/>
    </source>
</evidence>
<organism evidence="9 10">
    <name type="scientific">Liquorilactobacillus aquaticus DSM 21051</name>
    <dbReference type="NCBI Taxonomy" id="1423725"/>
    <lineage>
        <taxon>Bacteria</taxon>
        <taxon>Bacillati</taxon>
        <taxon>Bacillota</taxon>
        <taxon>Bacilli</taxon>
        <taxon>Lactobacillales</taxon>
        <taxon>Lactobacillaceae</taxon>
        <taxon>Liquorilactobacillus</taxon>
    </lineage>
</organism>
<keyword evidence="5 8" id="KW-1133">Transmembrane helix</keyword>
<dbReference type="OrthoDB" id="9776737at2"/>
<gene>
    <name evidence="9" type="ORF">FC19_GL001991</name>
</gene>
<feature type="transmembrane region" description="Helical" evidence="8">
    <location>
        <begin position="359"/>
        <end position="378"/>
    </location>
</feature>
<evidence type="ECO:0000256" key="3">
    <source>
        <dbReference type="ARBA" id="ARBA00022679"/>
    </source>
</evidence>
<comment type="caution">
    <text evidence="9">The sequence shown here is derived from an EMBL/GenBank/DDBJ whole genome shotgun (WGS) entry which is preliminary data.</text>
</comment>
<proteinExistence type="inferred from homology"/>
<feature type="transmembrane region" description="Helical" evidence="8">
    <location>
        <begin position="201"/>
        <end position="221"/>
    </location>
</feature>
<accession>A0A0R2D0G9</accession>
<name>A0A0R2D0G9_9LACO</name>
<feature type="transmembrane region" description="Helical" evidence="8">
    <location>
        <begin position="333"/>
        <end position="353"/>
    </location>
</feature>
<feature type="transmembrane region" description="Helical" evidence="8">
    <location>
        <begin position="118"/>
        <end position="135"/>
    </location>
</feature>
<evidence type="ECO:0000256" key="7">
    <source>
        <dbReference type="ARBA" id="ARBA00024033"/>
    </source>
</evidence>
<evidence type="ECO:0000256" key="5">
    <source>
        <dbReference type="ARBA" id="ARBA00022989"/>
    </source>
</evidence>
<dbReference type="PATRIC" id="fig|1423725.3.peg.2043"/>
<evidence type="ECO:0000256" key="4">
    <source>
        <dbReference type="ARBA" id="ARBA00022692"/>
    </source>
</evidence>